<accession>A0AAC8XNT8</accession>
<dbReference type="GeneID" id="56269185"/>
<geneLocation type="plasmid" evidence="1 2">
    <name>pAMEDUM8_300</name>
</geneLocation>
<evidence type="ECO:0000313" key="1">
    <source>
        <dbReference type="EMBL" id="AMJ80747.1"/>
    </source>
</evidence>
<dbReference type="RefSeq" id="WP_015068564.1">
    <property type="nucleotide sequence ID" value="NZ_CAKMLI010000020.1"/>
</dbReference>
<reference evidence="1 2" key="1">
    <citation type="submission" date="2015-12" db="EMBL/GenBank/DDBJ databases">
        <title>Intraspecies pangenome expansion in the marine bacterium Alteromonas.</title>
        <authorList>
            <person name="Lopez-Perez M."/>
            <person name="Rodriguez-Valera F."/>
        </authorList>
    </citation>
    <scope>NUCLEOTIDE SEQUENCE [LARGE SCALE GENOMIC DNA]</scope>
    <source>
        <strain evidence="1 2">UM8</strain>
        <plasmid evidence="1 2">pAMEDUM8_300</plasmid>
    </source>
</reference>
<protein>
    <submittedName>
        <fullName evidence="1">Uncharacterized protein</fullName>
    </submittedName>
</protein>
<proteinExistence type="predicted"/>
<dbReference type="AlphaFoldDB" id="A0AAC8XNT8"/>
<name>A0AAC8XNT8_9ALTE</name>
<sequence length="97" mass="11036">MATSKKQKTVFDFMQEASFDLSAGIQFETQEAFIAWATENFDEIATEALINFSLVSQKRSTKINRVGLTVPRFYEPSPRKLHELVSKLTPRVALPQL</sequence>
<keyword evidence="1" id="KW-0614">Plasmid</keyword>
<organism evidence="1 2">
    <name type="scientific">Alteromonas mediterranea</name>
    <dbReference type="NCBI Taxonomy" id="314275"/>
    <lineage>
        <taxon>Bacteria</taxon>
        <taxon>Pseudomonadati</taxon>
        <taxon>Pseudomonadota</taxon>
        <taxon>Gammaproteobacteria</taxon>
        <taxon>Alteromonadales</taxon>
        <taxon>Alteromonadaceae</taxon>
        <taxon>Alteromonas/Salinimonas group</taxon>
        <taxon>Alteromonas</taxon>
    </lineage>
</organism>
<dbReference type="EMBL" id="CP013929">
    <property type="protein sequence ID" value="AMJ80747.1"/>
    <property type="molecule type" value="Genomic_DNA"/>
</dbReference>
<gene>
    <name evidence="1" type="ORF">AV942_20400</name>
</gene>
<evidence type="ECO:0000313" key="2">
    <source>
        <dbReference type="Proteomes" id="UP000061468"/>
    </source>
</evidence>
<dbReference type="Proteomes" id="UP000061468">
    <property type="component" value="Plasmid pAMEDUM8_300"/>
</dbReference>